<dbReference type="AlphaFoldDB" id="A0A7S0MGQ3"/>
<feature type="region of interest" description="Disordered" evidence="1">
    <location>
        <begin position="105"/>
        <end position="126"/>
    </location>
</feature>
<protein>
    <submittedName>
        <fullName evidence="2">Uncharacterized protein</fullName>
    </submittedName>
</protein>
<feature type="compositionally biased region" description="Basic and acidic residues" evidence="1">
    <location>
        <begin position="105"/>
        <end position="120"/>
    </location>
</feature>
<dbReference type="EMBL" id="HBEZ01030606">
    <property type="protein sequence ID" value="CAD8639258.1"/>
    <property type="molecule type" value="Transcribed_RNA"/>
</dbReference>
<evidence type="ECO:0000313" key="2">
    <source>
        <dbReference type="EMBL" id="CAD8639258.1"/>
    </source>
</evidence>
<proteinExistence type="predicted"/>
<name>A0A7S0MGQ3_9CRYP</name>
<reference evidence="2" key="1">
    <citation type="submission" date="2021-01" db="EMBL/GenBank/DDBJ databases">
        <authorList>
            <person name="Corre E."/>
            <person name="Pelletier E."/>
            <person name="Niang G."/>
            <person name="Scheremetjew M."/>
            <person name="Finn R."/>
            <person name="Kale V."/>
            <person name="Holt S."/>
            <person name="Cochrane G."/>
            <person name="Meng A."/>
            <person name="Brown T."/>
            <person name="Cohen L."/>
        </authorList>
    </citation>
    <scope>NUCLEOTIDE SEQUENCE</scope>
    <source>
        <strain evidence="2">CCAP979/52</strain>
    </source>
</reference>
<accession>A0A7S0MGQ3</accession>
<evidence type="ECO:0000256" key="1">
    <source>
        <dbReference type="SAM" id="MobiDB-lite"/>
    </source>
</evidence>
<gene>
    <name evidence="2" type="ORF">CCUR1050_LOCUS16942</name>
</gene>
<organism evidence="2">
    <name type="scientific">Cryptomonas curvata</name>
    <dbReference type="NCBI Taxonomy" id="233186"/>
    <lineage>
        <taxon>Eukaryota</taxon>
        <taxon>Cryptophyceae</taxon>
        <taxon>Cryptomonadales</taxon>
        <taxon>Cryptomonadaceae</taxon>
        <taxon>Cryptomonas</taxon>
    </lineage>
</organism>
<sequence length="126" mass="13359">MDLLHLGVAMLQLRNALVIALCALVVISTVTAFAPSGMMPLRSAGFALRGAEQSTNLKRIGSRPLYMSAEDKSNDVPEACLLVSGNYTASDDSAVMECIRVSMEDLRSESSSRTQADVDKSAGGSF</sequence>